<dbReference type="Pfam" id="PF01066">
    <property type="entry name" value="CDP-OH_P_transf"/>
    <property type="match status" value="1"/>
</dbReference>
<dbReference type="EMBL" id="CP007389">
    <property type="protein sequence ID" value="APT73859.1"/>
    <property type="molecule type" value="Genomic_DNA"/>
</dbReference>
<keyword evidence="1" id="KW-0812">Transmembrane</keyword>
<sequence>MILGIKEIMKYFDSPAAPICYIFVDRIAAFFVWINVNFFKIHPNFISIFSGIFSFYAVYYFYLGRFFWGAFFYLLAFLFDAIDGPSARALNKTSQLGIILEIWIDSLRLVGSTFAMGWYLYNSTHNVKYVFLIIVWMISFASGLWLYPKTKETFKEFIGKVKREKYIISPVPTWMDYEMFAFFFMPLFSAINIGFIVLVVGYFISSLGMSLNLLWGGRK</sequence>
<evidence type="ECO:0000256" key="1">
    <source>
        <dbReference type="SAM" id="Phobius"/>
    </source>
</evidence>
<keyword evidence="1" id="KW-0472">Membrane</keyword>
<protein>
    <submittedName>
        <fullName evidence="2">CDP-alcohol phosphatidyltransferase</fullName>
    </submittedName>
</protein>
<dbReference type="InterPro" id="IPR000462">
    <property type="entry name" value="CDP-OH_P_trans"/>
</dbReference>
<proteinExistence type="predicted"/>
<feature type="transmembrane region" description="Helical" evidence="1">
    <location>
        <begin position="16"/>
        <end position="34"/>
    </location>
</feature>
<accession>A0ABN4UV16</accession>
<evidence type="ECO:0000313" key="3">
    <source>
        <dbReference type="Proteomes" id="UP000185490"/>
    </source>
</evidence>
<feature type="transmembrane region" description="Helical" evidence="1">
    <location>
        <begin position="127"/>
        <end position="147"/>
    </location>
</feature>
<organism evidence="2 3">
    <name type="scientific">Thermosipho melanesiensis</name>
    <dbReference type="NCBI Taxonomy" id="46541"/>
    <lineage>
        <taxon>Bacteria</taxon>
        <taxon>Thermotogati</taxon>
        <taxon>Thermotogota</taxon>
        <taxon>Thermotogae</taxon>
        <taxon>Thermotogales</taxon>
        <taxon>Fervidobacteriaceae</taxon>
        <taxon>Thermosipho</taxon>
    </lineage>
</organism>
<dbReference type="Proteomes" id="UP000185490">
    <property type="component" value="Chromosome"/>
</dbReference>
<gene>
    <name evidence="2" type="ORF">BW47_04685</name>
</gene>
<feature type="transmembrane region" description="Helical" evidence="1">
    <location>
        <begin position="102"/>
        <end position="121"/>
    </location>
</feature>
<dbReference type="Gene3D" id="1.20.120.1760">
    <property type="match status" value="1"/>
</dbReference>
<keyword evidence="1" id="KW-1133">Transmembrane helix</keyword>
<keyword evidence="3" id="KW-1185">Reference proteome</keyword>
<feature type="transmembrane region" description="Helical" evidence="1">
    <location>
        <begin position="193"/>
        <end position="215"/>
    </location>
</feature>
<evidence type="ECO:0000313" key="2">
    <source>
        <dbReference type="EMBL" id="APT73859.1"/>
    </source>
</evidence>
<reference evidence="2 3" key="1">
    <citation type="submission" date="2014-02" db="EMBL/GenBank/DDBJ databases">
        <title>Diversity of Thermotogales isolates from hydrothermal vents.</title>
        <authorList>
            <person name="Haverkamp T.H.A."/>
            <person name="Lossouarn J."/>
            <person name="Geslin C."/>
            <person name="Nesbo C.L."/>
        </authorList>
    </citation>
    <scope>NUCLEOTIDE SEQUENCE [LARGE SCALE GENOMIC DNA]</scope>
    <source>
        <strain evidence="2 3">431</strain>
    </source>
</reference>
<feature type="transmembrane region" description="Helical" evidence="1">
    <location>
        <begin position="66"/>
        <end position="82"/>
    </location>
</feature>
<name>A0ABN4UV16_9BACT</name>
<dbReference type="InterPro" id="IPR043130">
    <property type="entry name" value="CDP-OH_PTrfase_TM_dom"/>
</dbReference>